<reference evidence="16" key="4">
    <citation type="submission" date="2025-08" db="UniProtKB">
        <authorList>
            <consortium name="Ensembl"/>
        </authorList>
    </citation>
    <scope>IDENTIFICATION</scope>
</reference>
<dbReference type="FunFam" id="3.30.160.60:FF:000322">
    <property type="entry name" value="GDNF-inducible zinc finger protein 1"/>
    <property type="match status" value="1"/>
</dbReference>
<dbReference type="SMART" id="SM00355">
    <property type="entry name" value="ZnF_C2H2"/>
    <property type="match status" value="8"/>
</dbReference>
<evidence type="ECO:0000256" key="1">
    <source>
        <dbReference type="ARBA" id="ARBA00004123"/>
    </source>
</evidence>
<evidence type="ECO:0000256" key="12">
    <source>
        <dbReference type="SAM" id="MobiDB-lite"/>
    </source>
</evidence>
<dbReference type="InterPro" id="IPR013087">
    <property type="entry name" value="Znf_C2H2_type"/>
</dbReference>
<dbReference type="Gene3D" id="3.30.160.60">
    <property type="entry name" value="Classic Zinc Finger"/>
    <property type="match status" value="8"/>
</dbReference>
<feature type="domain" description="C2H2-type" evidence="15">
    <location>
        <begin position="559"/>
        <end position="586"/>
    </location>
</feature>
<feature type="domain" description="C2H2-type" evidence="15">
    <location>
        <begin position="363"/>
        <end position="390"/>
    </location>
</feature>
<name>A0A4W4DMM2_ELEEL</name>
<dbReference type="FunFam" id="3.30.160.60:FF:000965">
    <property type="entry name" value="Neurotrophin receptor-interacting factor homolog"/>
    <property type="match status" value="1"/>
</dbReference>
<reference evidence="16" key="5">
    <citation type="submission" date="2025-09" db="UniProtKB">
        <authorList>
            <consortium name="Ensembl"/>
        </authorList>
    </citation>
    <scope>IDENTIFICATION</scope>
</reference>
<evidence type="ECO:0000313" key="17">
    <source>
        <dbReference type="Proteomes" id="UP000314983"/>
    </source>
</evidence>
<dbReference type="GO" id="GO:0000785">
    <property type="term" value="C:chromatin"/>
    <property type="evidence" value="ECO:0007669"/>
    <property type="project" value="TreeGrafter"/>
</dbReference>
<evidence type="ECO:0000313" key="16">
    <source>
        <dbReference type="Ensembl" id="ENSEEEP00000000116.2"/>
    </source>
</evidence>
<reference evidence="17" key="1">
    <citation type="journal article" date="2014" name="Science">
        <title>Nonhuman genetics. Genomic basis for the convergent evolution of electric organs.</title>
        <authorList>
            <person name="Gallant J.R."/>
            <person name="Traeger L.L."/>
            <person name="Volkening J.D."/>
            <person name="Moffett H."/>
            <person name="Chen P.H."/>
            <person name="Novina C.D."/>
            <person name="Phillips G.N.Jr."/>
            <person name="Anand R."/>
            <person name="Wells G.B."/>
            <person name="Pinch M."/>
            <person name="Guth R."/>
            <person name="Unguez G.A."/>
            <person name="Albert J.S."/>
            <person name="Zakon H.H."/>
            <person name="Samanta M.P."/>
            <person name="Sussman M.R."/>
        </authorList>
    </citation>
    <scope>NUCLEOTIDE SEQUENCE [LARGE SCALE GENOMIC DNA]</scope>
</reference>
<dbReference type="PANTHER" id="PTHR14003">
    <property type="entry name" value="TRANSCRIPTIONAL REPRESSOR PROTEIN YY"/>
    <property type="match status" value="1"/>
</dbReference>
<keyword evidence="4" id="KW-0677">Repeat</keyword>
<evidence type="ECO:0008006" key="18">
    <source>
        <dbReference type="Google" id="ProtNLM"/>
    </source>
</evidence>
<evidence type="ECO:0000259" key="15">
    <source>
        <dbReference type="PROSITE" id="PS50157"/>
    </source>
</evidence>
<dbReference type="GO" id="GO:0031519">
    <property type="term" value="C:PcG protein complex"/>
    <property type="evidence" value="ECO:0007669"/>
    <property type="project" value="TreeGrafter"/>
</dbReference>
<evidence type="ECO:0000256" key="13">
    <source>
        <dbReference type="SAM" id="Phobius"/>
    </source>
</evidence>
<feature type="region of interest" description="Disordered" evidence="12">
    <location>
        <begin position="233"/>
        <end position="334"/>
    </location>
</feature>
<dbReference type="Pfam" id="PF00651">
    <property type="entry name" value="BTB"/>
    <property type="match status" value="1"/>
</dbReference>
<dbReference type="PROSITE" id="PS50097">
    <property type="entry name" value="BTB"/>
    <property type="match status" value="1"/>
</dbReference>
<keyword evidence="13" id="KW-0812">Transmembrane</keyword>
<dbReference type="PANTHER" id="PTHR14003:SF23">
    <property type="entry name" value="ZINC FINGER PROTEIN 143"/>
    <property type="match status" value="1"/>
</dbReference>
<feature type="compositionally biased region" description="Polar residues" evidence="12">
    <location>
        <begin position="274"/>
        <end position="287"/>
    </location>
</feature>
<sequence length="821" mass="92220">MHVKCHWRYLLNGILTLFVILSGYNYLCVLGWWDSVVIPSCSEYTLRTQVIKEDYDCIVYLEILSSYFYVNQFHHSSLETCRSFTTLSRMYEQPQTKASNLLAFHSETHKDTILHKFDHLRKREILCDITLVVDDVYFKAHKALLAASSEYFSLMFTTEDHVSQSIYKLDGMAAKTFASVLEFIYSAKVSVEESSTEQLLDVARLLEISDLVKAYGDLNRSNSGATLGVCLEGDGEERANGTPPKRKRGRPRKNTNIPFKPLQDLGHKDESLPAKSQTESTKQTTMHLSPGIPESTEALGAVTPLPRDLDSTDYDPRQDRPRHSKRKIRQPVKLKGYRLDDEFREGGETVKRGRKRKYPATEPRCDDCGKVFKNHLFLKIHKRTHTGEKPFRCHVCGNCFTQKHTLLVHQRMHTGEKPFVCTICSKALSTKNSLQEHMNLHAEKKSFSCDQCGKTYSQKRQLKSHYRVHTGKVLPECAHCHHRFMDAAQLKKHLRTHTGEKPFTCEICGKCFTAKSTLQTHIRIHRGEKPYVCNICSKSFSDPSARRRHVASHSGKKPFTCSVCGLSFARPDNLRAHAKTHNKERAGLETTAEKGMGPEEVRGILQLQQYHLSSHAEQEIQLVVTSEVDDVNLVPGQKPGLSLITTEGTSSESEGHSGLTLLAQPTGHIQNLALVAQDGLDPGAHIQTISMVDSQVSSGQSEQMHVITLTKEAMEHLQVHHGAPEQLQISPPPLQHLQVIQQAIPQLSVPTEPPATQMRPAREQHGQSHTGAIHINSQASQAISISQTSEQIHSSQIQGQTFQIQAGTVSYLYTTSLAPQN</sequence>
<keyword evidence="13" id="KW-1133">Transmembrane helix</keyword>
<dbReference type="SUPFAM" id="SSF54695">
    <property type="entry name" value="POZ domain"/>
    <property type="match status" value="1"/>
</dbReference>
<proteinExistence type="inferred from homology"/>
<dbReference type="PROSITE" id="PS00028">
    <property type="entry name" value="ZINC_FINGER_C2H2_1"/>
    <property type="match status" value="8"/>
</dbReference>
<dbReference type="GO" id="GO:0000981">
    <property type="term" value="F:DNA-binding transcription factor activity, RNA polymerase II-specific"/>
    <property type="evidence" value="ECO:0007669"/>
    <property type="project" value="TreeGrafter"/>
</dbReference>
<dbReference type="AlphaFoldDB" id="A0A4W4DMM2"/>
<dbReference type="InterPro" id="IPR036236">
    <property type="entry name" value="Znf_C2H2_sf"/>
</dbReference>
<evidence type="ECO:0000256" key="9">
    <source>
        <dbReference type="ARBA" id="ARBA00023163"/>
    </source>
</evidence>
<dbReference type="GO" id="GO:0005667">
    <property type="term" value="C:transcription regulator complex"/>
    <property type="evidence" value="ECO:0007669"/>
    <property type="project" value="TreeGrafter"/>
</dbReference>
<dbReference type="Ensembl" id="ENSEEET00000000121.2">
    <property type="protein sequence ID" value="ENSEEEP00000000116.2"/>
    <property type="gene ID" value="ENSEEEG00000000080.2"/>
</dbReference>
<dbReference type="PROSITE" id="PS50157">
    <property type="entry name" value="ZINC_FINGER_C2H2_2"/>
    <property type="match status" value="8"/>
</dbReference>
<dbReference type="SUPFAM" id="SSF57667">
    <property type="entry name" value="beta-beta-alpha zinc fingers"/>
    <property type="match status" value="4"/>
</dbReference>
<reference evidence="16" key="3">
    <citation type="submission" date="2020-05" db="EMBL/GenBank/DDBJ databases">
        <title>Electrophorus electricus (electric eel) genome, fEleEle1, primary haplotype.</title>
        <authorList>
            <person name="Myers G."/>
            <person name="Meyer A."/>
            <person name="Fedrigo O."/>
            <person name="Formenti G."/>
            <person name="Rhie A."/>
            <person name="Tracey A."/>
            <person name="Sims Y."/>
            <person name="Jarvis E.D."/>
        </authorList>
    </citation>
    <scope>NUCLEOTIDE SEQUENCE [LARGE SCALE GENOMIC DNA]</scope>
</reference>
<feature type="domain" description="C2H2-type" evidence="15">
    <location>
        <begin position="419"/>
        <end position="446"/>
    </location>
</feature>
<dbReference type="FunFam" id="3.30.160.60:FF:001506">
    <property type="entry name" value="Zinc finger protein"/>
    <property type="match status" value="1"/>
</dbReference>
<feature type="domain" description="C2H2-type" evidence="15">
    <location>
        <begin position="475"/>
        <end position="502"/>
    </location>
</feature>
<keyword evidence="10" id="KW-0539">Nucleus</keyword>
<dbReference type="GO" id="GO:0008270">
    <property type="term" value="F:zinc ion binding"/>
    <property type="evidence" value="ECO:0007669"/>
    <property type="project" value="UniProtKB-KW"/>
</dbReference>
<dbReference type="STRING" id="8005.ENSEEEP00000000116"/>
<evidence type="ECO:0000259" key="14">
    <source>
        <dbReference type="PROSITE" id="PS50097"/>
    </source>
</evidence>
<keyword evidence="6" id="KW-0862">Zinc</keyword>
<dbReference type="GO" id="GO:0000978">
    <property type="term" value="F:RNA polymerase II cis-regulatory region sequence-specific DNA binding"/>
    <property type="evidence" value="ECO:0007669"/>
    <property type="project" value="TreeGrafter"/>
</dbReference>
<dbReference type="InterPro" id="IPR011333">
    <property type="entry name" value="SKP1/BTB/POZ_sf"/>
</dbReference>
<feature type="domain" description="C2H2-type" evidence="15">
    <location>
        <begin position="531"/>
        <end position="558"/>
    </location>
</feature>
<evidence type="ECO:0000256" key="5">
    <source>
        <dbReference type="ARBA" id="ARBA00022771"/>
    </source>
</evidence>
<dbReference type="FunFam" id="3.30.160.60:FF:000870">
    <property type="entry name" value="zinc finger protein 197 isoform X1"/>
    <property type="match status" value="1"/>
</dbReference>
<keyword evidence="8" id="KW-0238">DNA-binding</keyword>
<dbReference type="SMART" id="SM00225">
    <property type="entry name" value="BTB"/>
    <property type="match status" value="1"/>
</dbReference>
<keyword evidence="17" id="KW-1185">Reference proteome</keyword>
<dbReference type="OMA" id="SNHHIQG"/>
<feature type="compositionally biased region" description="Basic and acidic residues" evidence="12">
    <location>
        <begin position="307"/>
        <end position="321"/>
    </location>
</feature>
<evidence type="ECO:0000256" key="8">
    <source>
        <dbReference type="ARBA" id="ARBA00023125"/>
    </source>
</evidence>
<feature type="domain" description="C2H2-type" evidence="15">
    <location>
        <begin position="447"/>
        <end position="474"/>
    </location>
</feature>
<gene>
    <name evidence="16" type="primary">GZF1</name>
</gene>
<evidence type="ECO:0000256" key="7">
    <source>
        <dbReference type="ARBA" id="ARBA00023015"/>
    </source>
</evidence>
<dbReference type="InterPro" id="IPR000210">
    <property type="entry name" value="BTB/POZ_dom"/>
</dbReference>
<comment type="subcellular location">
    <subcellularLocation>
        <location evidence="1">Nucleus</location>
    </subcellularLocation>
</comment>
<evidence type="ECO:0000256" key="2">
    <source>
        <dbReference type="ARBA" id="ARBA00006991"/>
    </source>
</evidence>
<protein>
    <recommendedName>
        <fullName evidence="18">Zinc finger and BTB domain containing 24</fullName>
    </recommendedName>
</protein>
<feature type="compositionally biased region" description="Basic residues" evidence="12">
    <location>
        <begin position="244"/>
        <end position="253"/>
    </location>
</feature>
<keyword evidence="7" id="KW-0805">Transcription regulation</keyword>
<comment type="similarity">
    <text evidence="2">Belongs to the krueppel C2H2-type zinc-finger protein family.</text>
</comment>
<keyword evidence="3" id="KW-0479">Metal-binding</keyword>
<feature type="domain" description="C2H2-type" evidence="15">
    <location>
        <begin position="503"/>
        <end position="530"/>
    </location>
</feature>
<reference evidence="17" key="2">
    <citation type="journal article" date="2017" name="Sci. Adv.">
        <title>A tail of two voltages: Proteomic comparison of the three electric organs of the electric eel.</title>
        <authorList>
            <person name="Traeger L.L."/>
            <person name="Sabat G."/>
            <person name="Barrett-Wilt G.A."/>
            <person name="Wells G.B."/>
            <person name="Sussman M.R."/>
        </authorList>
    </citation>
    <scope>NUCLEOTIDE SEQUENCE [LARGE SCALE GENOMIC DNA]</scope>
</reference>
<dbReference type="FunFam" id="3.30.160.60:FF:000624">
    <property type="entry name" value="zinc finger protein 697"/>
    <property type="match status" value="1"/>
</dbReference>
<feature type="domain" description="C2H2-type" evidence="15">
    <location>
        <begin position="391"/>
        <end position="418"/>
    </location>
</feature>
<accession>A0A4W4DMM2</accession>
<evidence type="ECO:0000256" key="6">
    <source>
        <dbReference type="ARBA" id="ARBA00022833"/>
    </source>
</evidence>
<feature type="compositionally biased region" description="Basic residues" evidence="12">
    <location>
        <begin position="322"/>
        <end position="334"/>
    </location>
</feature>
<evidence type="ECO:0000256" key="11">
    <source>
        <dbReference type="PROSITE-ProRule" id="PRU00042"/>
    </source>
</evidence>
<keyword evidence="9" id="KW-0804">Transcription</keyword>
<dbReference type="GeneTree" id="ENSGT00940000159373"/>
<keyword evidence="13" id="KW-0472">Membrane</keyword>
<evidence type="ECO:0000256" key="10">
    <source>
        <dbReference type="ARBA" id="ARBA00023242"/>
    </source>
</evidence>
<feature type="domain" description="BTB" evidence="14">
    <location>
        <begin position="127"/>
        <end position="193"/>
    </location>
</feature>
<evidence type="ECO:0000256" key="3">
    <source>
        <dbReference type="ARBA" id="ARBA00022723"/>
    </source>
</evidence>
<evidence type="ECO:0000256" key="4">
    <source>
        <dbReference type="ARBA" id="ARBA00022737"/>
    </source>
</evidence>
<dbReference type="Gene3D" id="3.30.710.10">
    <property type="entry name" value="Potassium Channel Kv1.1, Chain A"/>
    <property type="match status" value="1"/>
</dbReference>
<dbReference type="FunFam" id="3.30.160.60:FF:000812">
    <property type="entry name" value="zinc finger protein 23 isoform X2"/>
    <property type="match status" value="1"/>
</dbReference>
<dbReference type="Proteomes" id="UP000314983">
    <property type="component" value="Chromosome 13"/>
</dbReference>
<dbReference type="Pfam" id="PF00096">
    <property type="entry name" value="zf-C2H2"/>
    <property type="match status" value="7"/>
</dbReference>
<dbReference type="FunFam" id="3.30.160.60:FF:000130">
    <property type="entry name" value="Spalt-like transcription factor 4"/>
    <property type="match status" value="1"/>
</dbReference>
<organism evidence="16 17">
    <name type="scientific">Electrophorus electricus</name>
    <name type="common">Electric eel</name>
    <name type="synonym">Gymnotus electricus</name>
    <dbReference type="NCBI Taxonomy" id="8005"/>
    <lineage>
        <taxon>Eukaryota</taxon>
        <taxon>Metazoa</taxon>
        <taxon>Chordata</taxon>
        <taxon>Craniata</taxon>
        <taxon>Vertebrata</taxon>
        <taxon>Euteleostomi</taxon>
        <taxon>Actinopterygii</taxon>
        <taxon>Neopterygii</taxon>
        <taxon>Teleostei</taxon>
        <taxon>Ostariophysi</taxon>
        <taxon>Gymnotiformes</taxon>
        <taxon>Gymnotoidei</taxon>
        <taxon>Gymnotidae</taxon>
        <taxon>Electrophorus</taxon>
    </lineage>
</organism>
<keyword evidence="5 11" id="KW-0863">Zinc-finger</keyword>
<feature type="transmembrane region" description="Helical" evidence="13">
    <location>
        <begin position="9"/>
        <end position="33"/>
    </location>
</feature>